<evidence type="ECO:0000256" key="1">
    <source>
        <dbReference type="SAM" id="MobiDB-lite"/>
    </source>
</evidence>
<proteinExistence type="predicted"/>
<evidence type="ECO:0000313" key="2">
    <source>
        <dbReference type="EMBL" id="NVN50653.1"/>
    </source>
</evidence>
<gene>
    <name evidence="2" type="ORF">HLY00_3370</name>
</gene>
<protein>
    <submittedName>
        <fullName evidence="2">Uncharacterized protein</fullName>
    </submittedName>
</protein>
<name>A0A850PQ82_9MYCO</name>
<dbReference type="RefSeq" id="WP_256736081.1">
    <property type="nucleotide sequence ID" value="NZ_JABFYL010000025.1"/>
</dbReference>
<evidence type="ECO:0000313" key="3">
    <source>
        <dbReference type="Proteomes" id="UP000570517"/>
    </source>
</evidence>
<accession>A0A850PQ82</accession>
<dbReference type="Proteomes" id="UP000570517">
    <property type="component" value="Unassembled WGS sequence"/>
</dbReference>
<sequence length="135" mass="14906">MRTPIRHGEILLLPVAAAPDGPRVMAAECIVGHSESGHHHVLEGDVEFAQVAGANGELYVALDTPTPLRHRKSYQQHRELLVPAGVWRIIRKTEFDVRSMPPIPDEAPVRDTKPAVTPPKPAIPQKRSAVRLVRD</sequence>
<dbReference type="EMBL" id="JABFYL010000025">
    <property type="protein sequence ID" value="NVN50653.1"/>
    <property type="molecule type" value="Genomic_DNA"/>
</dbReference>
<feature type="region of interest" description="Disordered" evidence="1">
    <location>
        <begin position="100"/>
        <end position="135"/>
    </location>
</feature>
<organism evidence="2 3">
    <name type="scientific">Mycolicibacterium hippocampi</name>
    <dbReference type="NCBI Taxonomy" id="659824"/>
    <lineage>
        <taxon>Bacteria</taxon>
        <taxon>Bacillati</taxon>
        <taxon>Actinomycetota</taxon>
        <taxon>Actinomycetes</taxon>
        <taxon>Mycobacteriales</taxon>
        <taxon>Mycobacteriaceae</taxon>
        <taxon>Mycolicibacterium</taxon>
    </lineage>
</organism>
<reference evidence="2 3" key="1">
    <citation type="submission" date="2020-05" db="EMBL/GenBank/DDBJ databases">
        <title>Draft genome sequence of Mycobacterium hippocampi DL, isolated from European seabass, Dicentrarchus labrax, reared in fish farms.</title>
        <authorList>
            <person name="Stathopoulou P."/>
            <person name="Asimakis E."/>
            <person name="Tzokas K."/>
            <person name="Batargias C."/>
            <person name="Tsiamis G."/>
        </authorList>
    </citation>
    <scope>NUCLEOTIDE SEQUENCE [LARGE SCALE GENOMIC DNA]</scope>
    <source>
        <strain evidence="2 3">DL</strain>
    </source>
</reference>
<dbReference type="AlphaFoldDB" id="A0A850PQ82"/>
<comment type="caution">
    <text evidence="2">The sequence shown here is derived from an EMBL/GenBank/DDBJ whole genome shotgun (WGS) entry which is preliminary data.</text>
</comment>
<keyword evidence="3" id="KW-1185">Reference proteome</keyword>